<feature type="signal peptide" evidence="1">
    <location>
        <begin position="1"/>
        <end position="40"/>
    </location>
</feature>
<dbReference type="EMBL" id="CP013443">
    <property type="protein sequence ID" value="AOK16406.1"/>
    <property type="molecule type" value="Genomic_DNA"/>
</dbReference>
<name>A0A1B4PR77_BURCE</name>
<protein>
    <submittedName>
        <fullName evidence="3">Peptidase M23</fullName>
    </submittedName>
</protein>
<feature type="chain" id="PRO_5008567564" evidence="1">
    <location>
        <begin position="41"/>
        <end position="460"/>
    </location>
</feature>
<reference evidence="3 4" key="1">
    <citation type="submission" date="2015-12" db="EMBL/GenBank/DDBJ databases">
        <title>Diversity of Burkholderia near neighbor genomes.</title>
        <authorList>
            <person name="Sahl J."/>
            <person name="Wagner D."/>
            <person name="Keim P."/>
        </authorList>
    </citation>
    <scope>NUCLEOTIDE SEQUENCE [LARGE SCALE GENOMIC DNA]</scope>
    <source>
        <strain evidence="3 4">MSMB1184WGS</strain>
    </source>
</reference>
<evidence type="ECO:0000256" key="1">
    <source>
        <dbReference type="SAM" id="SignalP"/>
    </source>
</evidence>
<gene>
    <name evidence="3" type="ORF">WT26_10480</name>
</gene>
<proteinExistence type="predicted"/>
<dbReference type="InterPro" id="IPR018392">
    <property type="entry name" value="LysM"/>
</dbReference>
<dbReference type="Proteomes" id="UP000094776">
    <property type="component" value="Chromosome 1"/>
</dbReference>
<dbReference type="InterPro" id="IPR006860">
    <property type="entry name" value="FecR"/>
</dbReference>
<dbReference type="PIRSF" id="PIRSF029644">
    <property type="entry name" value="UCP029644"/>
    <property type="match status" value="1"/>
</dbReference>
<dbReference type="Gene3D" id="3.10.350.10">
    <property type="entry name" value="LysM domain"/>
    <property type="match status" value="1"/>
</dbReference>
<keyword evidence="1" id="KW-0732">Signal</keyword>
<dbReference type="InterPro" id="IPR036779">
    <property type="entry name" value="LysM_dom_sf"/>
</dbReference>
<feature type="domain" description="LysM" evidence="2">
    <location>
        <begin position="51"/>
        <end position="98"/>
    </location>
</feature>
<dbReference type="InterPro" id="IPR013783">
    <property type="entry name" value="Ig-like_fold"/>
</dbReference>
<dbReference type="AlphaFoldDB" id="A0A1B4PR77"/>
<dbReference type="PROSITE" id="PS51782">
    <property type="entry name" value="LYSM"/>
    <property type="match status" value="1"/>
</dbReference>
<organism evidence="3 4">
    <name type="scientific">Burkholderia cepacia</name>
    <name type="common">Pseudomonas cepacia</name>
    <dbReference type="NCBI Taxonomy" id="292"/>
    <lineage>
        <taxon>Bacteria</taxon>
        <taxon>Pseudomonadati</taxon>
        <taxon>Pseudomonadota</taxon>
        <taxon>Betaproteobacteria</taxon>
        <taxon>Burkholderiales</taxon>
        <taxon>Burkholderiaceae</taxon>
        <taxon>Burkholderia</taxon>
        <taxon>Burkholderia cepacia complex</taxon>
    </lineage>
</organism>
<dbReference type="PANTHER" id="PTHR38731">
    <property type="entry name" value="LIPL45-RELATED LIPOPROTEIN-RELATED"/>
    <property type="match status" value="1"/>
</dbReference>
<dbReference type="RefSeq" id="WP_069272807.1">
    <property type="nucleotide sequence ID" value="NZ_CP013443.1"/>
</dbReference>
<dbReference type="InterPro" id="IPR016930">
    <property type="entry name" value="UCP029644"/>
</dbReference>
<dbReference type="Gene3D" id="2.60.40.10">
    <property type="entry name" value="Immunoglobulins"/>
    <property type="match status" value="2"/>
</dbReference>
<evidence type="ECO:0000313" key="3">
    <source>
        <dbReference type="EMBL" id="AOK16406.1"/>
    </source>
</evidence>
<dbReference type="Gene3D" id="2.60.120.1440">
    <property type="match status" value="1"/>
</dbReference>
<sequence>MGSAQRTSGAPGLRAARLRAAALGAACLLAAAVAAQPAAAQSRPRAAGKTVVYTTRAGDTLYDVAARYLQGADDWRLLQQINGVPAPKHLQPGIALKLPVARLRKEQLSVRIVAVQGTAERASGDAYAPLANDATLAEGDRVRTGPNGFVTLELADGTHMSLPPDSQLDLKALRRTVLTGTLDREFELTRGSVDSEVTHLKKRDDRFQIRSPSVVAGVRGTHFRVNYDAAGSASTRVEVLDGAVGVARSQRPADATLVHANFGSVATSSGTVGAPVELLPAPALVAPAKVQDEPDVAFEIAPLDRARAYHVQLARDAGLLDLFSQTRTDTPRAVFRNVPNGTYFVRVAAIDANGLEGRPRTYAFERRVMGLDASASPGAGGYEFRWSPNGAAANARYRFVLSRSKDLSAPVVDQVGLHARQITVAHLPPGDYFWAVTVEEFEGGKFYEKTSPVSAFTLSR</sequence>
<accession>A0A1B4PR77</accession>
<dbReference type="CDD" id="cd00118">
    <property type="entry name" value="LysM"/>
    <property type="match status" value="1"/>
</dbReference>
<dbReference type="Pfam" id="PF04773">
    <property type="entry name" value="FecR"/>
    <property type="match status" value="1"/>
</dbReference>
<dbReference type="SUPFAM" id="SSF54106">
    <property type="entry name" value="LysM domain"/>
    <property type="match status" value="1"/>
</dbReference>
<evidence type="ECO:0000313" key="4">
    <source>
        <dbReference type="Proteomes" id="UP000094776"/>
    </source>
</evidence>
<evidence type="ECO:0000259" key="2">
    <source>
        <dbReference type="PROSITE" id="PS51782"/>
    </source>
</evidence>
<dbReference type="Pfam" id="PF01476">
    <property type="entry name" value="LysM"/>
    <property type="match status" value="1"/>
</dbReference>